<dbReference type="InterPro" id="IPR036508">
    <property type="entry name" value="Chitin-bd_dom_sf"/>
</dbReference>
<dbReference type="AlphaFoldDB" id="A0ABD2A437"/>
<feature type="compositionally biased region" description="Basic and acidic residues" evidence="1">
    <location>
        <begin position="129"/>
        <end position="138"/>
    </location>
</feature>
<evidence type="ECO:0000313" key="3">
    <source>
        <dbReference type="EMBL" id="KAL2715395.1"/>
    </source>
</evidence>
<name>A0ABD2A437_VESSQ</name>
<dbReference type="EMBL" id="JAUDFV010000155">
    <property type="protein sequence ID" value="KAL2715395.1"/>
    <property type="molecule type" value="Genomic_DNA"/>
</dbReference>
<feature type="region of interest" description="Disordered" evidence="1">
    <location>
        <begin position="129"/>
        <end position="170"/>
    </location>
</feature>
<sequence>MIENLEIDHLHEYLSINDRIETIHHTFIVQRTKHPHDVANSDTPRLPTLKELIGYQTYDYTTPSSIFLNLLPTIDRNEVHDLQNIENDQIKVNVGTIKTKYLKENINEPIDKTNESYLNHELANIFEEHDTENNDIDNKSSTGKKRKTRIDHAGSSTTTLKPTTMRGTPIISSTSKTITRGFYVTKGDIETTTIMHPTEILMDNINSNIINNETIVSTKVENISMTDLFKDNETKGITTFADTDKEYSEYSNIITKLERTTPLTMTENIIQKVKINDQTLFVVNNISSDTSRREKVKYSDVSTSLYRSQESLITDTTVPNILGTEIDKNSEIKTTSIDYTLPVESVNTESDITMLETITSTINTLNTSEFANEDSPKENIIQLENFLTTTSNIPSAKIINDQSNIDEFVSGKPEEFESTMIFDHILEHETTTIKSILTTSNFERSLEGITSNKETDKIKSTNVETTTNIAENKNAILDDFDTATTREELKDTNINDKNAYESNPNVQQATTLSESTKVPSTTLSNLLPTQIPLTIQSRQEEDVHPRRQRPTIIALNNQFGQRRRTNLDRRVTQKYEIEDQPSIRKDSNGPKRVLVYRKRQRRPNNTSHTTVANNTVSNGEVKTEVTENKNRRSKLVVKKLKINRKEHVEEDSVPLEKTNTFQDSPLVTEYTERPVDEGTLSKSTGSSSSRTPGTILANRIRKPNTSSQSSFLPTSKHPSTTVLLGDNRKSRPSDETTLSPTTTIVDAFDDATVKPELSIKDEDERAEISDQNGRAQELAVTLAEPPTSQSSSSTGRLPLRDTLRRRISTTVAPRTDSPRTSSTSLRFSTVPKTRQKVTTTMTTRTTTRTRKDGTSRSSTSRPRRPPVIDYDYYEDEDTPIVEKAMYNGKLFLTSNGTIRCLDQGNFPHPSSCKKFITCAKMVNGLIIGAEYTCPDKLSFDPVGGICNWSAGLGCKE</sequence>
<keyword evidence="4" id="KW-1185">Reference proteome</keyword>
<evidence type="ECO:0000313" key="4">
    <source>
        <dbReference type="Proteomes" id="UP001607302"/>
    </source>
</evidence>
<organism evidence="3 4">
    <name type="scientific">Vespula squamosa</name>
    <name type="common">Southern yellow jacket</name>
    <name type="synonym">Wasp</name>
    <dbReference type="NCBI Taxonomy" id="30214"/>
    <lineage>
        <taxon>Eukaryota</taxon>
        <taxon>Metazoa</taxon>
        <taxon>Ecdysozoa</taxon>
        <taxon>Arthropoda</taxon>
        <taxon>Hexapoda</taxon>
        <taxon>Insecta</taxon>
        <taxon>Pterygota</taxon>
        <taxon>Neoptera</taxon>
        <taxon>Endopterygota</taxon>
        <taxon>Hymenoptera</taxon>
        <taxon>Apocrita</taxon>
        <taxon>Aculeata</taxon>
        <taxon>Vespoidea</taxon>
        <taxon>Vespidae</taxon>
        <taxon>Vespinae</taxon>
        <taxon>Vespula</taxon>
    </lineage>
</organism>
<reference evidence="3 4" key="1">
    <citation type="journal article" date="2024" name="Ann. Entomol. Soc. Am.">
        <title>Genomic analyses of the southern and eastern yellowjacket wasps (Hymenoptera: Vespidae) reveal evolutionary signatures of social life.</title>
        <authorList>
            <person name="Catto M.A."/>
            <person name="Caine P.B."/>
            <person name="Orr S.E."/>
            <person name="Hunt B.G."/>
            <person name="Goodisman M.A.D."/>
        </authorList>
    </citation>
    <scope>NUCLEOTIDE SEQUENCE [LARGE SCALE GENOMIC DNA]</scope>
    <source>
        <strain evidence="3">233</strain>
        <tissue evidence="3">Head and thorax</tissue>
    </source>
</reference>
<gene>
    <name evidence="3" type="ORF">V1478_015093</name>
</gene>
<feature type="compositionally biased region" description="Basic and acidic residues" evidence="1">
    <location>
        <begin position="621"/>
        <end position="630"/>
    </location>
</feature>
<feature type="compositionally biased region" description="Polar residues" evidence="1">
    <location>
        <begin position="603"/>
        <end position="620"/>
    </location>
</feature>
<feature type="region of interest" description="Disordered" evidence="1">
    <location>
        <begin position="599"/>
        <end position="630"/>
    </location>
</feature>
<feature type="region of interest" description="Disordered" evidence="1">
    <location>
        <begin position="781"/>
        <end position="867"/>
    </location>
</feature>
<feature type="region of interest" description="Disordered" evidence="1">
    <location>
        <begin position="647"/>
        <end position="740"/>
    </location>
</feature>
<feature type="compositionally biased region" description="Low complexity" evidence="1">
    <location>
        <begin position="813"/>
        <end position="824"/>
    </location>
</feature>
<feature type="domain" description="Chitin-binding type-2" evidence="2">
    <location>
        <begin position="897"/>
        <end position="956"/>
    </location>
</feature>
<feature type="compositionally biased region" description="Polar residues" evidence="1">
    <location>
        <begin position="703"/>
        <end position="722"/>
    </location>
</feature>
<feature type="compositionally biased region" description="Polar residues" evidence="1">
    <location>
        <begin position="500"/>
        <end position="523"/>
    </location>
</feature>
<dbReference type="Gene3D" id="2.170.140.10">
    <property type="entry name" value="Chitin binding domain"/>
    <property type="match status" value="1"/>
</dbReference>
<feature type="compositionally biased region" description="Low complexity" evidence="1">
    <location>
        <begin position="836"/>
        <end position="846"/>
    </location>
</feature>
<feature type="compositionally biased region" description="Low complexity" evidence="1">
    <location>
        <begin position="678"/>
        <end position="694"/>
    </location>
</feature>
<feature type="region of interest" description="Disordered" evidence="1">
    <location>
        <begin position="496"/>
        <end position="523"/>
    </location>
</feature>
<feature type="compositionally biased region" description="Polar residues" evidence="1">
    <location>
        <begin position="786"/>
        <end position="795"/>
    </location>
</feature>
<dbReference type="Proteomes" id="UP001607302">
    <property type="component" value="Unassembled WGS sequence"/>
</dbReference>
<protein>
    <submittedName>
        <fullName evidence="3">Mucin-5AC-like isoform X3</fullName>
    </submittedName>
</protein>
<accession>A0ABD2A437</accession>
<proteinExistence type="predicted"/>
<dbReference type="SUPFAM" id="SSF57625">
    <property type="entry name" value="Invertebrate chitin-binding proteins"/>
    <property type="match status" value="1"/>
</dbReference>
<comment type="caution">
    <text evidence="3">The sequence shown here is derived from an EMBL/GenBank/DDBJ whole genome shotgun (WGS) entry which is preliminary data.</text>
</comment>
<dbReference type="SMART" id="SM00494">
    <property type="entry name" value="ChtBD2"/>
    <property type="match status" value="1"/>
</dbReference>
<dbReference type="PROSITE" id="PS50940">
    <property type="entry name" value="CHIT_BIND_II"/>
    <property type="match status" value="1"/>
</dbReference>
<evidence type="ECO:0000259" key="2">
    <source>
        <dbReference type="PROSITE" id="PS50940"/>
    </source>
</evidence>
<dbReference type="InterPro" id="IPR002557">
    <property type="entry name" value="Chitin-bd_dom"/>
</dbReference>
<dbReference type="Pfam" id="PF01607">
    <property type="entry name" value="CBM_14"/>
    <property type="match status" value="1"/>
</dbReference>
<evidence type="ECO:0000256" key="1">
    <source>
        <dbReference type="SAM" id="MobiDB-lite"/>
    </source>
</evidence>
<feature type="compositionally biased region" description="Polar residues" evidence="1">
    <location>
        <begin position="154"/>
        <end position="166"/>
    </location>
</feature>